<feature type="compositionally biased region" description="Polar residues" evidence="1">
    <location>
        <begin position="81"/>
        <end position="91"/>
    </location>
</feature>
<evidence type="ECO:0008006" key="5">
    <source>
        <dbReference type="Google" id="ProtNLM"/>
    </source>
</evidence>
<evidence type="ECO:0000256" key="2">
    <source>
        <dbReference type="SAM" id="SignalP"/>
    </source>
</evidence>
<comment type="caution">
    <text evidence="3">The sequence shown here is derived from an EMBL/GenBank/DDBJ whole genome shotgun (WGS) entry which is preliminary data.</text>
</comment>
<name>A0ABS0TUV5_SERPR</name>
<organism evidence="3 4">
    <name type="scientific">Serratia proteamaculans</name>
    <dbReference type="NCBI Taxonomy" id="28151"/>
    <lineage>
        <taxon>Bacteria</taxon>
        <taxon>Pseudomonadati</taxon>
        <taxon>Pseudomonadota</taxon>
        <taxon>Gammaproteobacteria</taxon>
        <taxon>Enterobacterales</taxon>
        <taxon>Yersiniaceae</taxon>
        <taxon>Serratia</taxon>
    </lineage>
</organism>
<protein>
    <recommendedName>
        <fullName evidence="5">Lipoprotein</fullName>
    </recommendedName>
</protein>
<evidence type="ECO:0000313" key="4">
    <source>
        <dbReference type="Proteomes" id="UP000639004"/>
    </source>
</evidence>
<accession>A0ABS0TUV5</accession>
<dbReference type="RefSeq" id="WP_129938769.1">
    <property type="nucleotide sequence ID" value="NZ_CAMIPQ010000001.1"/>
</dbReference>
<gene>
    <name evidence="3" type="ORF">JEQ07_17345</name>
</gene>
<keyword evidence="4" id="KW-1185">Reference proteome</keyword>
<feature type="chain" id="PRO_5045598016" description="Lipoprotein" evidence="2">
    <location>
        <begin position="25"/>
        <end position="91"/>
    </location>
</feature>
<proteinExistence type="predicted"/>
<feature type="region of interest" description="Disordered" evidence="1">
    <location>
        <begin position="70"/>
        <end position="91"/>
    </location>
</feature>
<evidence type="ECO:0000256" key="1">
    <source>
        <dbReference type="SAM" id="MobiDB-lite"/>
    </source>
</evidence>
<reference evidence="3 4" key="1">
    <citation type="submission" date="2020-12" db="EMBL/GenBank/DDBJ databases">
        <title>Enhanced detection system for hospital associated transmission using whole genome sequencing surveillance.</title>
        <authorList>
            <person name="Harrison L.H."/>
            <person name="Van Tyne D."/>
            <person name="Marsh J.W."/>
            <person name="Griffith M.P."/>
            <person name="Snyder D.J."/>
            <person name="Cooper V.S."/>
            <person name="Mustapha M."/>
        </authorList>
    </citation>
    <scope>NUCLEOTIDE SEQUENCE [LARGE SCALE GENOMIC DNA]</scope>
    <source>
        <strain evidence="3 4">SER00238</strain>
    </source>
</reference>
<dbReference type="EMBL" id="JAEHSL010000015">
    <property type="protein sequence ID" value="MBI6182151.1"/>
    <property type="molecule type" value="Genomic_DNA"/>
</dbReference>
<evidence type="ECO:0000313" key="3">
    <source>
        <dbReference type="EMBL" id="MBI6182151.1"/>
    </source>
</evidence>
<keyword evidence="2" id="KW-0732">Signal</keyword>
<feature type="signal peptide" evidence="2">
    <location>
        <begin position="1"/>
        <end position="24"/>
    </location>
</feature>
<dbReference type="Proteomes" id="UP000639004">
    <property type="component" value="Unassembled WGS sequence"/>
</dbReference>
<sequence length="91" mass="9533">MRLQNLINVALLLMPMALGGLAQANDQTIPWGENTGGVESNHIAAVGQNLNATHQKVTKTQEGVWAANTGSISADEKALTGGQNPQQKTTP</sequence>